<dbReference type="Pfam" id="PF00379">
    <property type="entry name" value="Chitin_bind_4"/>
    <property type="match status" value="1"/>
</dbReference>
<dbReference type="PANTHER" id="PTHR10380:SF173">
    <property type="entry name" value="CUTICULAR PROTEIN 47EF, ISOFORM C-RELATED"/>
    <property type="match status" value="1"/>
</dbReference>
<comment type="caution">
    <text evidence="5">The sequence shown here is derived from an EMBL/GenBank/DDBJ whole genome shotgun (WGS) entry which is preliminary data.</text>
</comment>
<dbReference type="PANTHER" id="PTHR10380">
    <property type="entry name" value="CUTICLE PROTEIN"/>
    <property type="match status" value="1"/>
</dbReference>
<organism evidence="5 6">
    <name type="scientific">Acanthoscelides obtectus</name>
    <name type="common">Bean weevil</name>
    <name type="synonym">Bruchus obtectus</name>
    <dbReference type="NCBI Taxonomy" id="200917"/>
    <lineage>
        <taxon>Eukaryota</taxon>
        <taxon>Metazoa</taxon>
        <taxon>Ecdysozoa</taxon>
        <taxon>Arthropoda</taxon>
        <taxon>Hexapoda</taxon>
        <taxon>Insecta</taxon>
        <taxon>Pterygota</taxon>
        <taxon>Neoptera</taxon>
        <taxon>Endopterygota</taxon>
        <taxon>Coleoptera</taxon>
        <taxon>Polyphaga</taxon>
        <taxon>Cucujiformia</taxon>
        <taxon>Chrysomeloidea</taxon>
        <taxon>Chrysomelidae</taxon>
        <taxon>Bruchinae</taxon>
        <taxon>Bruchini</taxon>
        <taxon>Acanthoscelides</taxon>
    </lineage>
</organism>
<name>A0A9P0KYZ3_ACAOB</name>
<evidence type="ECO:0000313" key="5">
    <source>
        <dbReference type="EMBL" id="CAH1983157.1"/>
    </source>
</evidence>
<dbReference type="EMBL" id="CAKOFQ010006932">
    <property type="protein sequence ID" value="CAH1983157.1"/>
    <property type="molecule type" value="Genomic_DNA"/>
</dbReference>
<dbReference type="InterPro" id="IPR000618">
    <property type="entry name" value="Insect_cuticle"/>
</dbReference>
<accession>A0A9P0KYZ3</accession>
<dbReference type="PRINTS" id="PR00947">
    <property type="entry name" value="CUTICLE"/>
</dbReference>
<evidence type="ECO:0000256" key="3">
    <source>
        <dbReference type="SAM" id="MobiDB-lite"/>
    </source>
</evidence>
<dbReference type="InterPro" id="IPR031311">
    <property type="entry name" value="CHIT_BIND_RR_consensus"/>
</dbReference>
<dbReference type="InterPro" id="IPR050468">
    <property type="entry name" value="Cuticle_Struct_Prot"/>
</dbReference>
<feature type="compositionally biased region" description="Low complexity" evidence="3">
    <location>
        <begin position="137"/>
        <end position="148"/>
    </location>
</feature>
<dbReference type="PROSITE" id="PS00233">
    <property type="entry name" value="CHIT_BIND_RR_1"/>
    <property type="match status" value="1"/>
</dbReference>
<evidence type="ECO:0000256" key="4">
    <source>
        <dbReference type="SAM" id="SignalP"/>
    </source>
</evidence>
<reference evidence="5" key="1">
    <citation type="submission" date="2022-03" db="EMBL/GenBank/DDBJ databases">
        <authorList>
            <person name="Sayadi A."/>
        </authorList>
    </citation>
    <scope>NUCLEOTIDE SEQUENCE</scope>
</reference>
<dbReference type="GO" id="GO:0062129">
    <property type="term" value="C:chitin-based extracellular matrix"/>
    <property type="evidence" value="ECO:0007669"/>
    <property type="project" value="TreeGrafter"/>
</dbReference>
<dbReference type="AlphaFoldDB" id="A0A9P0KYZ3"/>
<evidence type="ECO:0000256" key="2">
    <source>
        <dbReference type="PROSITE-ProRule" id="PRU00497"/>
    </source>
</evidence>
<keyword evidence="6" id="KW-1185">Reference proteome</keyword>
<feature type="signal peptide" evidence="4">
    <location>
        <begin position="1"/>
        <end position="25"/>
    </location>
</feature>
<dbReference type="GO" id="GO:0008010">
    <property type="term" value="F:structural constituent of chitin-based larval cuticle"/>
    <property type="evidence" value="ECO:0007669"/>
    <property type="project" value="TreeGrafter"/>
</dbReference>
<protein>
    <submittedName>
        <fullName evidence="5">Uncharacterized protein</fullName>
    </submittedName>
</protein>
<dbReference type="Proteomes" id="UP001152888">
    <property type="component" value="Unassembled WGS sequence"/>
</dbReference>
<evidence type="ECO:0000313" key="6">
    <source>
        <dbReference type="Proteomes" id="UP001152888"/>
    </source>
</evidence>
<keyword evidence="1 2" id="KW-0193">Cuticle</keyword>
<evidence type="ECO:0000256" key="1">
    <source>
        <dbReference type="ARBA" id="ARBA00022460"/>
    </source>
</evidence>
<keyword evidence="4" id="KW-0732">Signal</keyword>
<sequence length="174" mass="19607">MWQIKMRFLLDHIFVSLSIISFCFAYDSSDSGAQILNQDFERAENGDYKFSFETSNGISQEETAETHYEGTEDQFLKVTGSYSYTGPDGVVYTVRYTADDQGFHPEGDHIKVPPFVPWVHHRHEEQNQEVNPQGSNEGYAAAPYEAAGSIPEGERLDLPQTTVSSVSQYLPPNK</sequence>
<gene>
    <name evidence="5" type="ORF">ACAOBT_LOCUS15411</name>
</gene>
<dbReference type="OrthoDB" id="6761795at2759"/>
<feature type="region of interest" description="Disordered" evidence="3">
    <location>
        <begin position="125"/>
        <end position="157"/>
    </location>
</feature>
<feature type="chain" id="PRO_5040387165" evidence="4">
    <location>
        <begin position="26"/>
        <end position="174"/>
    </location>
</feature>
<proteinExistence type="predicted"/>
<dbReference type="PROSITE" id="PS51155">
    <property type="entry name" value="CHIT_BIND_RR_2"/>
    <property type="match status" value="1"/>
</dbReference>